<protein>
    <recommendedName>
        <fullName evidence="2">Endonuclease/exonuclease/phosphatase domain-containing protein</fullName>
    </recommendedName>
</protein>
<evidence type="ECO:0000313" key="1">
    <source>
        <dbReference type="EMBL" id="SVD99658.1"/>
    </source>
</evidence>
<accession>A0A382ZY97</accession>
<dbReference type="SUPFAM" id="SSF56219">
    <property type="entry name" value="DNase I-like"/>
    <property type="match status" value="1"/>
</dbReference>
<dbReference type="Gene3D" id="3.60.10.10">
    <property type="entry name" value="Endonuclease/exonuclease/phosphatase"/>
    <property type="match status" value="1"/>
</dbReference>
<reference evidence="1" key="1">
    <citation type="submission" date="2018-05" db="EMBL/GenBank/DDBJ databases">
        <authorList>
            <person name="Lanie J.A."/>
            <person name="Ng W.-L."/>
            <person name="Kazmierczak K.M."/>
            <person name="Andrzejewski T.M."/>
            <person name="Davidsen T.M."/>
            <person name="Wayne K.J."/>
            <person name="Tettelin H."/>
            <person name="Glass J.I."/>
            <person name="Rusch D."/>
            <person name="Podicherti R."/>
            <person name="Tsui H.-C.T."/>
            <person name="Winkler M.E."/>
        </authorList>
    </citation>
    <scope>NUCLEOTIDE SEQUENCE</scope>
</reference>
<organism evidence="1">
    <name type="scientific">marine metagenome</name>
    <dbReference type="NCBI Taxonomy" id="408172"/>
    <lineage>
        <taxon>unclassified sequences</taxon>
        <taxon>metagenomes</taxon>
        <taxon>ecological metagenomes</taxon>
    </lineage>
</organism>
<dbReference type="InterPro" id="IPR036691">
    <property type="entry name" value="Endo/exonu/phosph_ase_sf"/>
</dbReference>
<evidence type="ECO:0008006" key="2">
    <source>
        <dbReference type="Google" id="ProtNLM"/>
    </source>
</evidence>
<name>A0A382ZY97_9ZZZZ</name>
<feature type="non-terminal residue" evidence="1">
    <location>
        <position position="129"/>
    </location>
</feature>
<sequence length="129" mass="14733">MLSLKKTTKDYPLKVMSFNIRFNNPQDGFNAWPHRKKMAQSMILFHQADLIGVQESLDEQMDDLSTLLSGYRSVGVGRDDGAKKGEYCGIFYNLNRLNLLEHNTIWLSETPEKPGPGWDASLNRIVTWA</sequence>
<proteinExistence type="predicted"/>
<dbReference type="AlphaFoldDB" id="A0A382ZY97"/>
<dbReference type="EMBL" id="UINC01187112">
    <property type="protein sequence ID" value="SVD99658.1"/>
    <property type="molecule type" value="Genomic_DNA"/>
</dbReference>
<gene>
    <name evidence="1" type="ORF">METZ01_LOCUS452512</name>
</gene>